<reference evidence="1" key="1">
    <citation type="journal article" date="2020" name="Fungal Divers.">
        <title>Resolving the Mortierellaceae phylogeny through synthesis of multi-gene phylogenetics and phylogenomics.</title>
        <authorList>
            <person name="Vandepol N."/>
            <person name="Liber J."/>
            <person name="Desiro A."/>
            <person name="Na H."/>
            <person name="Kennedy M."/>
            <person name="Barry K."/>
            <person name="Grigoriev I.V."/>
            <person name="Miller A.N."/>
            <person name="O'Donnell K."/>
            <person name="Stajich J.E."/>
            <person name="Bonito G."/>
        </authorList>
    </citation>
    <scope>NUCLEOTIDE SEQUENCE</scope>
    <source>
        <strain evidence="1">MES-2147</strain>
    </source>
</reference>
<sequence>MPESSTLDIALVQREMKKAILLRRHVSARLASTQVNLGPEIEPGTYSLLLTVYRGRSSTVPGVIRVKRGILALMASKHQVTSPVVSINSTSRRSSRTRFSKTSLFTPHTIGWTVPKALDKVPHALVNIALVSNEKGSDDSALAKVVRVLAANVDARAGFQICVSAKDIPRGRIFQLRIEMSGIPTSSRYGYQLSPQSRRG</sequence>
<protein>
    <submittedName>
        <fullName evidence="1">Uncharacterized protein</fullName>
    </submittedName>
</protein>
<keyword evidence="2" id="KW-1185">Reference proteome</keyword>
<dbReference type="OrthoDB" id="2380458at2759"/>
<evidence type="ECO:0000313" key="1">
    <source>
        <dbReference type="EMBL" id="KAF9999532.1"/>
    </source>
</evidence>
<gene>
    <name evidence="1" type="ORF">BGZ65_005133</name>
</gene>
<dbReference type="EMBL" id="JAAAHW010000730">
    <property type="protein sequence ID" value="KAF9999532.1"/>
    <property type="molecule type" value="Genomic_DNA"/>
</dbReference>
<organism evidence="1 2">
    <name type="scientific">Modicella reniformis</name>
    <dbReference type="NCBI Taxonomy" id="1440133"/>
    <lineage>
        <taxon>Eukaryota</taxon>
        <taxon>Fungi</taxon>
        <taxon>Fungi incertae sedis</taxon>
        <taxon>Mucoromycota</taxon>
        <taxon>Mortierellomycotina</taxon>
        <taxon>Mortierellomycetes</taxon>
        <taxon>Mortierellales</taxon>
        <taxon>Mortierellaceae</taxon>
        <taxon>Modicella</taxon>
    </lineage>
</organism>
<evidence type="ECO:0000313" key="2">
    <source>
        <dbReference type="Proteomes" id="UP000749646"/>
    </source>
</evidence>
<comment type="caution">
    <text evidence="1">The sequence shown here is derived from an EMBL/GenBank/DDBJ whole genome shotgun (WGS) entry which is preliminary data.</text>
</comment>
<dbReference type="AlphaFoldDB" id="A0A9P6MGQ1"/>
<accession>A0A9P6MGQ1</accession>
<proteinExistence type="predicted"/>
<name>A0A9P6MGQ1_9FUNG</name>
<dbReference type="Proteomes" id="UP000749646">
    <property type="component" value="Unassembled WGS sequence"/>
</dbReference>